<protein>
    <recommendedName>
        <fullName evidence="5">SIMPL domain-containing protein</fullName>
    </recommendedName>
</protein>
<feature type="chain" id="PRO_5004229065" description="SIMPL domain-containing protein" evidence="2">
    <location>
        <begin position="31"/>
        <end position="240"/>
    </location>
</feature>
<evidence type="ECO:0000256" key="2">
    <source>
        <dbReference type="SAM" id="SignalP"/>
    </source>
</evidence>
<evidence type="ECO:0008006" key="5">
    <source>
        <dbReference type="Google" id="ProtNLM"/>
    </source>
</evidence>
<dbReference type="PANTHER" id="PTHR34387">
    <property type="entry name" value="SLR1258 PROTEIN"/>
    <property type="match status" value="1"/>
</dbReference>
<proteinExistence type="predicted"/>
<evidence type="ECO:0000313" key="3">
    <source>
        <dbReference type="EMBL" id="ABA06031.1"/>
    </source>
</evidence>
<reference evidence="3 4" key="1">
    <citation type="journal article" date="2006" name="Appl. Environ. Microbiol.">
        <title>Genome sequence of the chemolithoautotrophic nitrite-oxidizing bacterium Nitrobacter winogradskyi Nb-255.</title>
        <authorList>
            <person name="Starkenburg S.R."/>
            <person name="Chain P.S."/>
            <person name="Sayavedra-Soto L.A."/>
            <person name="Hauser L."/>
            <person name="Land M.L."/>
            <person name="Larimer F.W."/>
            <person name="Malfatti S.A."/>
            <person name="Klotz M.G."/>
            <person name="Bottomley P.J."/>
            <person name="Arp D.J."/>
            <person name="Hickey W.J."/>
        </authorList>
    </citation>
    <scope>NUCLEOTIDE SEQUENCE [LARGE SCALE GENOMIC DNA]</scope>
    <source>
        <strain evidence="4">ATCC 25391 / DSM 10237 / CIP 104748 / NCIMB 11846 / Nb-255</strain>
    </source>
</reference>
<dbReference type="KEGG" id="nwi:Nwi_2778"/>
<dbReference type="Gene3D" id="3.30.110.170">
    <property type="entry name" value="Protein of unknown function (DUF541), domain 1"/>
    <property type="match status" value="1"/>
</dbReference>
<name>Q3SNW0_NITWN</name>
<dbReference type="eggNOG" id="COG2968">
    <property type="taxonomic scope" value="Bacteria"/>
</dbReference>
<evidence type="ECO:0000313" key="4">
    <source>
        <dbReference type="Proteomes" id="UP000002531"/>
    </source>
</evidence>
<dbReference type="Gene3D" id="3.30.70.2970">
    <property type="entry name" value="Protein of unknown function (DUF541), domain 2"/>
    <property type="match status" value="1"/>
</dbReference>
<feature type="signal peptide" evidence="2">
    <location>
        <begin position="1"/>
        <end position="30"/>
    </location>
</feature>
<dbReference type="STRING" id="323098.Nwi_2778"/>
<sequence length="240" mass="24774">MRTVMQNRIPLAIAIAIATTTALIPLAAQADTPPPMISVTGEATISTPPDLAQIEAGVTTDAKTAREASEANNAAMSKVLAALKSAGIPEKDFQTSRLSLQPQYTNPNRSSPSVLSGYRATNRVAVKLRDISKLAGVIDTVTAAGANDIGGINFAVSNASKLLDDARAEAVADARRKAEIYAKAAGVSLGAPLSISEHGSSAPVMYRRAAMPMAAEAAIAPGEETLRVTVGISWEIKAAP</sequence>
<dbReference type="PANTHER" id="PTHR34387:SF1">
    <property type="entry name" value="PERIPLASMIC IMMUNOGENIC PROTEIN"/>
    <property type="match status" value="1"/>
</dbReference>
<keyword evidence="2" id="KW-0732">Signal</keyword>
<organism evidence="3 4">
    <name type="scientific">Nitrobacter winogradskyi (strain ATCC 25391 / DSM 10237 / CIP 104748 / NCIMB 11846 / Nb-255)</name>
    <dbReference type="NCBI Taxonomy" id="323098"/>
    <lineage>
        <taxon>Bacteria</taxon>
        <taxon>Pseudomonadati</taxon>
        <taxon>Pseudomonadota</taxon>
        <taxon>Alphaproteobacteria</taxon>
        <taxon>Hyphomicrobiales</taxon>
        <taxon>Nitrobacteraceae</taxon>
        <taxon>Nitrobacter</taxon>
    </lineage>
</organism>
<feature type="region of interest" description="Disordered" evidence="1">
    <location>
        <begin position="97"/>
        <end position="116"/>
    </location>
</feature>
<keyword evidence="4" id="KW-1185">Reference proteome</keyword>
<gene>
    <name evidence="3" type="ordered locus">Nwi_2778</name>
</gene>
<dbReference type="OrthoDB" id="9813144at2"/>
<dbReference type="Pfam" id="PF04402">
    <property type="entry name" value="SIMPL"/>
    <property type="match status" value="1"/>
</dbReference>
<dbReference type="HOGENOM" id="CLU_080344_4_0_5"/>
<dbReference type="GO" id="GO:0006974">
    <property type="term" value="P:DNA damage response"/>
    <property type="evidence" value="ECO:0007669"/>
    <property type="project" value="TreeGrafter"/>
</dbReference>
<accession>Q3SNW0</accession>
<dbReference type="Proteomes" id="UP000002531">
    <property type="component" value="Chromosome"/>
</dbReference>
<feature type="compositionally biased region" description="Polar residues" evidence="1">
    <location>
        <begin position="97"/>
        <end position="114"/>
    </location>
</feature>
<dbReference type="InterPro" id="IPR052022">
    <property type="entry name" value="26kDa_periplasmic_antigen"/>
</dbReference>
<dbReference type="RefSeq" id="WP_011315976.1">
    <property type="nucleotide sequence ID" value="NC_007406.1"/>
</dbReference>
<dbReference type="AlphaFoldDB" id="Q3SNW0"/>
<dbReference type="InterPro" id="IPR007497">
    <property type="entry name" value="SIMPL/DUF541"/>
</dbReference>
<dbReference type="EMBL" id="CP000115">
    <property type="protein sequence ID" value="ABA06031.1"/>
    <property type="molecule type" value="Genomic_DNA"/>
</dbReference>
<evidence type="ECO:0000256" key="1">
    <source>
        <dbReference type="SAM" id="MobiDB-lite"/>
    </source>
</evidence>